<sequence>MAPPDTIRPGSALAGEPQLASALGAGLPALEAAAATGGKAEKRAYENARDTYSLLAALPWRRLNYRIGHWASEANVWKAALTFDAWESYRWQRNEDSFQVLDPHGGARLGELYSQAKLRKLNGTPYERPEAIVAPGGTLEFAGEPATIGVYRPPGGGADTIRLSWNPYLNNEVLRDGIAALRDGSAGQLPPPYQFVDWDLLDKYRVWFADSPDKPAGKAPWASEARLYRPGGPPRFGKSR</sequence>
<evidence type="ECO:0000313" key="3">
    <source>
        <dbReference type="Proteomes" id="UP001602245"/>
    </source>
</evidence>
<keyword evidence="3" id="KW-1185">Reference proteome</keyword>
<organism evidence="2 3">
    <name type="scientific">Paractinoplanes globisporus</name>
    <dbReference type="NCBI Taxonomy" id="113565"/>
    <lineage>
        <taxon>Bacteria</taxon>
        <taxon>Bacillati</taxon>
        <taxon>Actinomycetota</taxon>
        <taxon>Actinomycetes</taxon>
        <taxon>Micromonosporales</taxon>
        <taxon>Micromonosporaceae</taxon>
        <taxon>Paractinoplanes</taxon>
    </lineage>
</organism>
<dbReference type="Proteomes" id="UP001602245">
    <property type="component" value="Unassembled WGS sequence"/>
</dbReference>
<name>A0ABW6WDG0_9ACTN</name>
<comment type="caution">
    <text evidence="2">The sequence shown here is derived from an EMBL/GenBank/DDBJ whole genome shotgun (WGS) entry which is preliminary data.</text>
</comment>
<proteinExistence type="predicted"/>
<gene>
    <name evidence="2" type="ORF">ACFY35_12305</name>
</gene>
<dbReference type="RefSeq" id="WP_020510840.1">
    <property type="nucleotide sequence ID" value="NZ_JBIAZU010000002.1"/>
</dbReference>
<feature type="region of interest" description="Disordered" evidence="1">
    <location>
        <begin position="212"/>
        <end position="240"/>
    </location>
</feature>
<evidence type="ECO:0000313" key="2">
    <source>
        <dbReference type="EMBL" id="MFF5290221.1"/>
    </source>
</evidence>
<dbReference type="EMBL" id="JBIAZU010000002">
    <property type="protein sequence ID" value="MFF5290221.1"/>
    <property type="molecule type" value="Genomic_DNA"/>
</dbReference>
<evidence type="ECO:0000256" key="1">
    <source>
        <dbReference type="SAM" id="MobiDB-lite"/>
    </source>
</evidence>
<protein>
    <submittedName>
        <fullName evidence="2">Uncharacterized protein</fullName>
    </submittedName>
</protein>
<reference evidence="2 3" key="1">
    <citation type="submission" date="2024-10" db="EMBL/GenBank/DDBJ databases">
        <title>The Natural Products Discovery Center: Release of the First 8490 Sequenced Strains for Exploring Actinobacteria Biosynthetic Diversity.</title>
        <authorList>
            <person name="Kalkreuter E."/>
            <person name="Kautsar S.A."/>
            <person name="Yang D."/>
            <person name="Bader C.D."/>
            <person name="Teijaro C.N."/>
            <person name="Fluegel L."/>
            <person name="Davis C.M."/>
            <person name="Simpson J.R."/>
            <person name="Lauterbach L."/>
            <person name="Steele A.D."/>
            <person name="Gui C."/>
            <person name="Meng S."/>
            <person name="Li G."/>
            <person name="Viehrig K."/>
            <person name="Ye F."/>
            <person name="Su P."/>
            <person name="Kiefer A.F."/>
            <person name="Nichols A."/>
            <person name="Cepeda A.J."/>
            <person name="Yan W."/>
            <person name="Fan B."/>
            <person name="Jiang Y."/>
            <person name="Adhikari A."/>
            <person name="Zheng C.-J."/>
            <person name="Schuster L."/>
            <person name="Cowan T.M."/>
            <person name="Smanski M.J."/>
            <person name="Chevrette M.G."/>
            <person name="De Carvalho L.P.S."/>
            <person name="Shen B."/>
        </authorList>
    </citation>
    <scope>NUCLEOTIDE SEQUENCE [LARGE SCALE GENOMIC DNA]</scope>
    <source>
        <strain evidence="2 3">NPDC000087</strain>
    </source>
</reference>
<accession>A0ABW6WDG0</accession>